<proteinExistence type="predicted"/>
<comment type="caution">
    <text evidence="1">The sequence shown here is derived from an EMBL/GenBank/DDBJ whole genome shotgun (WGS) entry which is preliminary data.</text>
</comment>
<name>A0A4C1VLH8_EUMVA</name>
<dbReference type="EMBL" id="BGZK01000365">
    <property type="protein sequence ID" value="GBP39421.1"/>
    <property type="molecule type" value="Genomic_DNA"/>
</dbReference>
<dbReference type="Proteomes" id="UP000299102">
    <property type="component" value="Unassembled WGS sequence"/>
</dbReference>
<evidence type="ECO:0000313" key="2">
    <source>
        <dbReference type="Proteomes" id="UP000299102"/>
    </source>
</evidence>
<evidence type="ECO:0000313" key="1">
    <source>
        <dbReference type="EMBL" id="GBP39421.1"/>
    </source>
</evidence>
<gene>
    <name evidence="1" type="ORF">EVAR_95873_1</name>
</gene>
<sequence>MMQRFAGGDSNVVCDIVKSDESWIYCYNLLLSSLGFELLLALKHHTRRLFISGLQNSRVVVSISVTDFVMVSRPPPWTIKTTVLCAVRPKQIGM</sequence>
<organism evidence="1 2">
    <name type="scientific">Eumeta variegata</name>
    <name type="common">Bagworm moth</name>
    <name type="synonym">Eumeta japonica</name>
    <dbReference type="NCBI Taxonomy" id="151549"/>
    <lineage>
        <taxon>Eukaryota</taxon>
        <taxon>Metazoa</taxon>
        <taxon>Ecdysozoa</taxon>
        <taxon>Arthropoda</taxon>
        <taxon>Hexapoda</taxon>
        <taxon>Insecta</taxon>
        <taxon>Pterygota</taxon>
        <taxon>Neoptera</taxon>
        <taxon>Endopterygota</taxon>
        <taxon>Lepidoptera</taxon>
        <taxon>Glossata</taxon>
        <taxon>Ditrysia</taxon>
        <taxon>Tineoidea</taxon>
        <taxon>Psychidae</taxon>
        <taxon>Oiketicinae</taxon>
        <taxon>Eumeta</taxon>
    </lineage>
</organism>
<protein>
    <submittedName>
        <fullName evidence="1">Uncharacterized protein</fullName>
    </submittedName>
</protein>
<keyword evidence="2" id="KW-1185">Reference proteome</keyword>
<reference evidence="1 2" key="1">
    <citation type="journal article" date="2019" name="Commun. Biol.">
        <title>The bagworm genome reveals a unique fibroin gene that provides high tensile strength.</title>
        <authorList>
            <person name="Kono N."/>
            <person name="Nakamura H."/>
            <person name="Ohtoshi R."/>
            <person name="Tomita M."/>
            <person name="Numata K."/>
            <person name="Arakawa K."/>
        </authorList>
    </citation>
    <scope>NUCLEOTIDE SEQUENCE [LARGE SCALE GENOMIC DNA]</scope>
</reference>
<accession>A0A4C1VLH8</accession>
<dbReference type="AlphaFoldDB" id="A0A4C1VLH8"/>